<keyword evidence="8" id="KW-1185">Reference proteome</keyword>
<keyword evidence="1" id="KW-0963">Cytoplasm</keyword>
<dbReference type="InterPro" id="IPR036641">
    <property type="entry name" value="HPT_dom_sf"/>
</dbReference>
<keyword evidence="2 5" id="KW-0932">Cytokinin signaling pathway</keyword>
<dbReference type="GO" id="GO:0009927">
    <property type="term" value="F:histidine phosphotransfer kinase activity"/>
    <property type="evidence" value="ECO:0007669"/>
    <property type="project" value="UniProtKB-UniRule"/>
</dbReference>
<dbReference type="Proteomes" id="UP000631114">
    <property type="component" value="Unassembled WGS sequence"/>
</dbReference>
<dbReference type="EMBL" id="JADFTS010000001">
    <property type="protein sequence ID" value="KAF9623900.1"/>
    <property type="molecule type" value="Genomic_DNA"/>
</dbReference>
<feature type="domain" description="HPt" evidence="6">
    <location>
        <begin position="48"/>
        <end position="129"/>
    </location>
</feature>
<dbReference type="GO" id="GO:0005829">
    <property type="term" value="C:cytosol"/>
    <property type="evidence" value="ECO:0007669"/>
    <property type="project" value="UniProtKB-SubCell"/>
</dbReference>
<evidence type="ECO:0000256" key="5">
    <source>
        <dbReference type="RuleBase" id="RU369004"/>
    </source>
</evidence>
<comment type="function">
    <text evidence="5">Functions as a two-component phosphorelay mediators between cytokinin sensor histidine kinases and response regulators (B-type ARRs). Plays an important role in propagating cytokinin signal transduction.</text>
</comment>
<dbReference type="SUPFAM" id="SSF47226">
    <property type="entry name" value="Histidine-containing phosphotransfer domain, HPT domain"/>
    <property type="match status" value="1"/>
</dbReference>
<dbReference type="GO" id="GO:0000160">
    <property type="term" value="P:phosphorelay signal transduction system"/>
    <property type="evidence" value="ECO:0007669"/>
    <property type="project" value="UniProtKB-UniRule"/>
</dbReference>
<dbReference type="PANTHER" id="PTHR28242:SF30">
    <property type="entry name" value="HISTIDINE-CONTAINING PHOSPHOTRANSFER PROTEIN 2"/>
    <property type="match status" value="1"/>
</dbReference>
<dbReference type="PANTHER" id="PTHR28242">
    <property type="entry name" value="PHOSPHORELAY INTERMEDIATE PROTEIN YPD1"/>
    <property type="match status" value="1"/>
</dbReference>
<dbReference type="AlphaFoldDB" id="A0A835IRR5"/>
<comment type="caution">
    <text evidence="7">The sequence shown here is derived from an EMBL/GenBank/DDBJ whole genome shotgun (WGS) entry which is preliminary data.</text>
</comment>
<organism evidence="7 8">
    <name type="scientific">Coptis chinensis</name>
    <dbReference type="NCBI Taxonomy" id="261450"/>
    <lineage>
        <taxon>Eukaryota</taxon>
        <taxon>Viridiplantae</taxon>
        <taxon>Streptophyta</taxon>
        <taxon>Embryophyta</taxon>
        <taxon>Tracheophyta</taxon>
        <taxon>Spermatophyta</taxon>
        <taxon>Magnoliopsida</taxon>
        <taxon>Ranunculales</taxon>
        <taxon>Ranunculaceae</taxon>
        <taxon>Coptidoideae</taxon>
        <taxon>Coptis</taxon>
    </lineage>
</organism>
<evidence type="ECO:0000313" key="7">
    <source>
        <dbReference type="EMBL" id="KAF9623900.1"/>
    </source>
</evidence>
<dbReference type="GO" id="GO:0043424">
    <property type="term" value="F:protein histidine kinase binding"/>
    <property type="evidence" value="ECO:0007669"/>
    <property type="project" value="UniProtKB-UniRule"/>
</dbReference>
<name>A0A835IRR5_9MAGN</name>
<evidence type="ECO:0000313" key="8">
    <source>
        <dbReference type="Proteomes" id="UP000631114"/>
    </source>
</evidence>
<dbReference type="InterPro" id="IPR008207">
    <property type="entry name" value="Sig_transdc_His_kin_Hpt_dom"/>
</dbReference>
<dbReference type="FunFam" id="1.20.120.160:FF:000001">
    <property type="entry name" value="Histidine-containing phosphotransfer protein 1"/>
    <property type="match status" value="1"/>
</dbReference>
<reference evidence="7 8" key="1">
    <citation type="submission" date="2020-10" db="EMBL/GenBank/DDBJ databases">
        <title>The Coptis chinensis genome and diversification of protoberbering-type alkaloids.</title>
        <authorList>
            <person name="Wang B."/>
            <person name="Shu S."/>
            <person name="Song C."/>
            <person name="Liu Y."/>
        </authorList>
    </citation>
    <scope>NUCLEOTIDE SEQUENCE [LARGE SCALE GENOMIC DNA]</scope>
    <source>
        <strain evidence="7">HL-2020</strain>
        <tissue evidence="7">Leaf</tissue>
    </source>
</reference>
<evidence type="ECO:0000256" key="3">
    <source>
        <dbReference type="ARBA" id="ARBA00023012"/>
    </source>
</evidence>
<dbReference type="GO" id="GO:0005634">
    <property type="term" value="C:nucleus"/>
    <property type="evidence" value="ECO:0007669"/>
    <property type="project" value="UniProtKB-SubCell"/>
</dbReference>
<evidence type="ECO:0000256" key="2">
    <source>
        <dbReference type="ARBA" id="ARBA00022864"/>
    </source>
</evidence>
<proteinExistence type="predicted"/>
<evidence type="ECO:0000259" key="6">
    <source>
        <dbReference type="Pfam" id="PF01627"/>
    </source>
</evidence>
<sequence length="158" mass="18555">MDSFRASLKIEHRDLLFSMHDDEMLDDGFERLQSLQDNDNPNFLAETINIFCTEMDRVLLQIDSHFERDVMDFSYMEIVVHNLKGSISSVGACKVLNSCVYLRDAIRNNDQDRSMRAFNRMKIEYYTIRSKFQTLLELESRMRDCQTTISNQSASRDS</sequence>
<keyword evidence="3 5" id="KW-0902">Two-component regulatory system</keyword>
<gene>
    <name evidence="7" type="ORF">IFM89_006246</name>
</gene>
<dbReference type="Pfam" id="PF01627">
    <property type="entry name" value="Hpt"/>
    <property type="match status" value="1"/>
</dbReference>
<comment type="domain">
    <text evidence="5">Histidine-containing phosphotransfer domain (HPt) contains an active histidine that mediates the phosphotransfer.</text>
</comment>
<dbReference type="GO" id="GO:0009736">
    <property type="term" value="P:cytokinin-activated signaling pathway"/>
    <property type="evidence" value="ECO:0007669"/>
    <property type="project" value="UniProtKB-KW"/>
</dbReference>
<accession>A0A835IRR5</accession>
<evidence type="ECO:0000256" key="1">
    <source>
        <dbReference type="ARBA" id="ARBA00022490"/>
    </source>
</evidence>
<dbReference type="Gene3D" id="1.20.120.160">
    <property type="entry name" value="HPT domain"/>
    <property type="match status" value="1"/>
</dbReference>
<protein>
    <recommendedName>
        <fullName evidence="5">Histidine-containing phosphotransfer protein</fullName>
    </recommendedName>
</protein>
<dbReference type="OrthoDB" id="1673781at2759"/>
<evidence type="ECO:0000256" key="4">
    <source>
        <dbReference type="ARBA" id="ARBA00023242"/>
    </source>
</evidence>
<keyword evidence="4" id="KW-0539">Nucleus</keyword>
<dbReference type="InterPro" id="IPR045871">
    <property type="entry name" value="AHP1-5/YPD1"/>
</dbReference>
<comment type="subcellular location">
    <subcellularLocation>
        <location evidence="5">Cytoplasm</location>
        <location evidence="5">Cytosol</location>
    </subcellularLocation>
    <subcellularLocation>
        <location evidence="5">Nucleus</location>
    </subcellularLocation>
</comment>